<name>A0ABU4SFB0_9GAMM</name>
<organism evidence="1 2">
    <name type="scientific">Xenorhabdus santafensis</name>
    <dbReference type="NCBI Taxonomy" id="2582833"/>
    <lineage>
        <taxon>Bacteria</taxon>
        <taxon>Pseudomonadati</taxon>
        <taxon>Pseudomonadota</taxon>
        <taxon>Gammaproteobacteria</taxon>
        <taxon>Enterobacterales</taxon>
        <taxon>Morganellaceae</taxon>
        <taxon>Xenorhabdus</taxon>
    </lineage>
</organism>
<sequence length="143" mass="16212">MSDRLGIMVHPGDGGKSYYLDSDKAQMLSLLRTVAIDGRDGKKYYYKKSFHIPEAHDFNIVLIPTKTVMVGQQGLRSVIVDCWIERMDMDGEYLNIEMNDTLYDFSSHSKDRTFYIQACGYPKYTESFGIKLAGMNGVSTIAD</sequence>
<gene>
    <name evidence="1" type="ORF">FE392_19565</name>
</gene>
<dbReference type="Proteomes" id="UP001271890">
    <property type="component" value="Unassembled WGS sequence"/>
</dbReference>
<dbReference type="RefSeq" id="WP_319931823.1">
    <property type="nucleotide sequence ID" value="NZ_VCDN01000172.1"/>
</dbReference>
<evidence type="ECO:0000313" key="2">
    <source>
        <dbReference type="Proteomes" id="UP001271890"/>
    </source>
</evidence>
<dbReference type="EMBL" id="VCDN01000172">
    <property type="protein sequence ID" value="MDX7989454.1"/>
    <property type="molecule type" value="Genomic_DNA"/>
</dbReference>
<reference evidence="2" key="1">
    <citation type="journal article" date="2024" name="Toxins">
        <title>Genome Sequence Analysis of Native Xenorhabdus Strains Isolated from Entomopathogenic Nematodes in Argentina.</title>
        <authorList>
            <person name="Palma L."/>
            <person name="Frizzo L."/>
            <person name="Kaiser S."/>
            <person name="Berry C."/>
            <person name="Caballero P."/>
            <person name="Bode H.B."/>
            <person name="Del Valle E.E."/>
        </authorList>
    </citation>
    <scope>NUCLEOTIDE SEQUENCE [LARGE SCALE GENOMIC DNA]</scope>
    <source>
        <strain evidence="2">12</strain>
    </source>
</reference>
<proteinExistence type="predicted"/>
<accession>A0ABU4SFB0</accession>
<evidence type="ECO:0000313" key="1">
    <source>
        <dbReference type="EMBL" id="MDX7989454.1"/>
    </source>
</evidence>
<keyword evidence="2" id="KW-1185">Reference proteome</keyword>
<protein>
    <submittedName>
        <fullName evidence="1">Uncharacterized protein</fullName>
    </submittedName>
</protein>
<comment type="caution">
    <text evidence="1">The sequence shown here is derived from an EMBL/GenBank/DDBJ whole genome shotgun (WGS) entry which is preliminary data.</text>
</comment>